<comment type="caution">
    <text evidence="3">The sequence shown here is derived from an EMBL/GenBank/DDBJ whole genome shotgun (WGS) entry which is preliminary data.</text>
</comment>
<dbReference type="InterPro" id="IPR050706">
    <property type="entry name" value="Cyclic-di-GMP_PDE-like"/>
</dbReference>
<dbReference type="InterPro" id="IPR001633">
    <property type="entry name" value="EAL_dom"/>
</dbReference>
<dbReference type="AlphaFoldDB" id="A0A8J3KW59"/>
<sequence length="569" mass="61372">MLAANLATLSQRALVVAASDSCEQLEMIFRRRVDVAAVLVADGDRLGLIMRAAFQQEMSGPFGFGRALWGTRPVAQAADWTPVRLSGATTVAAASHLVRNRPADHRYDDVIVDLDGGRIGTVSAAQLFDALATQFADRAVRDDLTGLTNRSHYLDLLTAACSDTDGDRVAVAFVDLDDMKRINDSHGHQTGDAVLTFVARRLRDCLRPGETAARLGGDEFAVLARIPHVVRADTAAAELGRRCLTAITTRDGRLDPTIHPRASIGVAVSGHRRDPQTLVSEADMAMYRAKQAGGNQVQLAVGVEAGLSGDLERVDRTIEQAVAHGELRLFYQPIVGVADRQLAAVEALVRWLHPSMGLLTPGRFLPGARRLGHLPLLDAWVLRQTCTDMAGVVTELGDDAPASVNVNISPATLATDFDDLVLTALHEAGLPAARLRLELPEDADLQTLTDAAPRLERLIRRGVRVVLDDMGAGSTNLRYLSTLTIHGIKIDREFVAGMTHNPRDHTVVKLLTDLGHGLDLSVTAEGVETAEQLAALAQLGVPYAQGYHLGRPQPLTELMESHRHLPVSR</sequence>
<dbReference type="CDD" id="cd01948">
    <property type="entry name" value="EAL"/>
    <property type="match status" value="1"/>
</dbReference>
<dbReference type="InterPro" id="IPR000160">
    <property type="entry name" value="GGDEF_dom"/>
</dbReference>
<dbReference type="RefSeq" id="WP_120319026.1">
    <property type="nucleotide sequence ID" value="NZ_BONH01000068.1"/>
</dbReference>
<dbReference type="PANTHER" id="PTHR33121">
    <property type="entry name" value="CYCLIC DI-GMP PHOSPHODIESTERASE PDEF"/>
    <property type="match status" value="1"/>
</dbReference>
<dbReference type="PANTHER" id="PTHR33121:SF70">
    <property type="entry name" value="SIGNALING PROTEIN YKOW"/>
    <property type="match status" value="1"/>
</dbReference>
<accession>A0A8J3KW59</accession>
<proteinExistence type="predicted"/>
<dbReference type="PROSITE" id="PS50883">
    <property type="entry name" value="EAL"/>
    <property type="match status" value="1"/>
</dbReference>
<dbReference type="NCBIfam" id="TIGR00254">
    <property type="entry name" value="GGDEF"/>
    <property type="match status" value="1"/>
</dbReference>
<dbReference type="InterPro" id="IPR035919">
    <property type="entry name" value="EAL_sf"/>
</dbReference>
<feature type="domain" description="GGDEF" evidence="2">
    <location>
        <begin position="167"/>
        <end position="302"/>
    </location>
</feature>
<dbReference type="PROSITE" id="PS50887">
    <property type="entry name" value="GGDEF"/>
    <property type="match status" value="1"/>
</dbReference>
<dbReference type="Pfam" id="PF00563">
    <property type="entry name" value="EAL"/>
    <property type="match status" value="1"/>
</dbReference>
<protein>
    <recommendedName>
        <fullName evidence="5">Diguanylate cyclase (GGDEF)-like protein</fullName>
    </recommendedName>
</protein>
<evidence type="ECO:0000259" key="2">
    <source>
        <dbReference type="PROSITE" id="PS50887"/>
    </source>
</evidence>
<organism evidence="3 4">
    <name type="scientific">Catellatospora citrea</name>
    <dbReference type="NCBI Taxonomy" id="53366"/>
    <lineage>
        <taxon>Bacteria</taxon>
        <taxon>Bacillati</taxon>
        <taxon>Actinomycetota</taxon>
        <taxon>Actinomycetes</taxon>
        <taxon>Micromonosporales</taxon>
        <taxon>Micromonosporaceae</taxon>
        <taxon>Catellatospora</taxon>
    </lineage>
</organism>
<gene>
    <name evidence="3" type="ORF">Cci01nite_81330</name>
</gene>
<dbReference type="GO" id="GO:0071111">
    <property type="term" value="F:cyclic-guanylate-specific phosphodiesterase activity"/>
    <property type="evidence" value="ECO:0007669"/>
    <property type="project" value="InterPro"/>
</dbReference>
<evidence type="ECO:0000313" key="3">
    <source>
        <dbReference type="EMBL" id="GIG03040.1"/>
    </source>
</evidence>
<dbReference type="Gene3D" id="3.30.70.270">
    <property type="match status" value="1"/>
</dbReference>
<dbReference type="Proteomes" id="UP000659904">
    <property type="component" value="Unassembled WGS sequence"/>
</dbReference>
<dbReference type="Gene3D" id="3.20.20.450">
    <property type="entry name" value="EAL domain"/>
    <property type="match status" value="1"/>
</dbReference>
<reference evidence="3 4" key="1">
    <citation type="submission" date="2021-01" db="EMBL/GenBank/DDBJ databases">
        <title>Whole genome shotgun sequence of Catellatospora citrea NBRC 14495.</title>
        <authorList>
            <person name="Komaki H."/>
            <person name="Tamura T."/>
        </authorList>
    </citation>
    <scope>NUCLEOTIDE SEQUENCE [LARGE SCALE GENOMIC DNA]</scope>
    <source>
        <strain evidence="3 4">NBRC 14495</strain>
    </source>
</reference>
<dbReference type="Pfam" id="PF00990">
    <property type="entry name" value="GGDEF"/>
    <property type="match status" value="1"/>
</dbReference>
<evidence type="ECO:0000259" key="1">
    <source>
        <dbReference type="PROSITE" id="PS50883"/>
    </source>
</evidence>
<feature type="domain" description="EAL" evidence="1">
    <location>
        <begin position="311"/>
        <end position="566"/>
    </location>
</feature>
<dbReference type="EMBL" id="BONH01000068">
    <property type="protein sequence ID" value="GIG03040.1"/>
    <property type="molecule type" value="Genomic_DNA"/>
</dbReference>
<dbReference type="SMART" id="SM00052">
    <property type="entry name" value="EAL"/>
    <property type="match status" value="1"/>
</dbReference>
<dbReference type="SUPFAM" id="SSF55073">
    <property type="entry name" value="Nucleotide cyclase"/>
    <property type="match status" value="1"/>
</dbReference>
<dbReference type="SMART" id="SM00267">
    <property type="entry name" value="GGDEF"/>
    <property type="match status" value="1"/>
</dbReference>
<dbReference type="SUPFAM" id="SSF141868">
    <property type="entry name" value="EAL domain-like"/>
    <property type="match status" value="1"/>
</dbReference>
<evidence type="ECO:0008006" key="5">
    <source>
        <dbReference type="Google" id="ProtNLM"/>
    </source>
</evidence>
<keyword evidence="4" id="KW-1185">Reference proteome</keyword>
<dbReference type="InterPro" id="IPR043128">
    <property type="entry name" value="Rev_trsase/Diguanyl_cyclase"/>
</dbReference>
<evidence type="ECO:0000313" key="4">
    <source>
        <dbReference type="Proteomes" id="UP000659904"/>
    </source>
</evidence>
<name>A0A8J3KW59_9ACTN</name>
<dbReference type="InterPro" id="IPR029787">
    <property type="entry name" value="Nucleotide_cyclase"/>
</dbReference>
<dbReference type="CDD" id="cd01949">
    <property type="entry name" value="GGDEF"/>
    <property type="match status" value="1"/>
</dbReference>